<dbReference type="EMBL" id="CP021354">
    <property type="protein sequence ID" value="AWK70806.1"/>
    <property type="molecule type" value="Genomic_DNA"/>
</dbReference>
<dbReference type="AlphaFoldDB" id="A0A2S2BQA4"/>
<evidence type="ECO:0000313" key="3">
    <source>
        <dbReference type="Proteomes" id="UP000245711"/>
    </source>
</evidence>
<dbReference type="RefSeq" id="WP_109326484.1">
    <property type="nucleotide sequence ID" value="NZ_CP021354.1"/>
</dbReference>
<feature type="domain" description="Nitrile hydratase beta subunit-like N-terminal" evidence="1">
    <location>
        <begin position="43"/>
        <end position="136"/>
    </location>
</feature>
<dbReference type="InterPro" id="IPR008990">
    <property type="entry name" value="Elect_transpt_acc-like_dom_sf"/>
</dbReference>
<name>A0A2S2BQA4_9NOCA</name>
<evidence type="ECO:0000259" key="1">
    <source>
        <dbReference type="Pfam" id="PF21006"/>
    </source>
</evidence>
<dbReference type="OrthoDB" id="3478924at2"/>
<keyword evidence="3" id="KW-1185">Reference proteome</keyword>
<gene>
    <name evidence="2" type="ORF">CBI38_03710</name>
</gene>
<dbReference type="SUPFAM" id="SSF50090">
    <property type="entry name" value="Electron transport accessory proteins"/>
    <property type="match status" value="1"/>
</dbReference>
<reference evidence="2 3" key="1">
    <citation type="submission" date="2017-05" db="EMBL/GenBank/DDBJ databases">
        <title>Isolation of Rhodococcus sp. S2-17 biodegrading of BP-3.</title>
        <authorList>
            <person name="Lee Y."/>
            <person name="Kim K.H."/>
            <person name="Chun B.H."/>
            <person name="Jung H.S."/>
            <person name="Jeon C.O."/>
        </authorList>
    </citation>
    <scope>NUCLEOTIDE SEQUENCE [LARGE SCALE GENOMIC DNA]</scope>
    <source>
        <strain evidence="2 3">S2-17</strain>
    </source>
</reference>
<protein>
    <recommendedName>
        <fullName evidence="1">Nitrile hydratase beta subunit-like N-terminal domain-containing protein</fullName>
    </recommendedName>
</protein>
<proteinExistence type="predicted"/>
<sequence>MNPRAEFEAQANRVAEFTPVHHAEMDSPYYLSNAAFDALRHVLHDVGGQPALPVPYEEKVEEDWEMRTYVTCECLGWRGVWNSEERRRAENDLGATLYFGLPYYARWITVAAKTLINKGLITPDELSAKIDEVRRRSSDQRAGGSPS</sequence>
<dbReference type="KEGG" id="roz:CBI38_03710"/>
<organism evidence="2 3">
    <name type="scientific">Rhodococcus oxybenzonivorans</name>
    <dbReference type="NCBI Taxonomy" id="1990687"/>
    <lineage>
        <taxon>Bacteria</taxon>
        <taxon>Bacillati</taxon>
        <taxon>Actinomycetota</taxon>
        <taxon>Actinomycetes</taxon>
        <taxon>Mycobacteriales</taxon>
        <taxon>Nocardiaceae</taxon>
        <taxon>Rhodococcus</taxon>
    </lineage>
</organism>
<dbReference type="Gene3D" id="1.10.472.20">
    <property type="entry name" value="Nitrile hydratase, beta subunit"/>
    <property type="match status" value="1"/>
</dbReference>
<evidence type="ECO:0000313" key="2">
    <source>
        <dbReference type="EMBL" id="AWK70806.1"/>
    </source>
</evidence>
<dbReference type="Proteomes" id="UP000245711">
    <property type="component" value="Chromosome"/>
</dbReference>
<accession>A0A2S2BQA4</accession>
<dbReference type="InterPro" id="IPR049054">
    <property type="entry name" value="CN_hydtase_beta-like_N"/>
</dbReference>
<dbReference type="Pfam" id="PF21006">
    <property type="entry name" value="NHase_beta_N"/>
    <property type="match status" value="1"/>
</dbReference>
<dbReference type="InterPro" id="IPR042262">
    <property type="entry name" value="CN_hydtase_beta_C"/>
</dbReference>